<dbReference type="EMBL" id="MU842863">
    <property type="protein sequence ID" value="KAK2029520.1"/>
    <property type="molecule type" value="Genomic_DNA"/>
</dbReference>
<evidence type="ECO:0000313" key="1">
    <source>
        <dbReference type="EMBL" id="KAK2029520.1"/>
    </source>
</evidence>
<protein>
    <submittedName>
        <fullName evidence="1">Uncharacterized protein</fullName>
    </submittedName>
</protein>
<dbReference type="Proteomes" id="UP001232148">
    <property type="component" value="Unassembled WGS sequence"/>
</dbReference>
<keyword evidence="2" id="KW-1185">Reference proteome</keyword>
<gene>
    <name evidence="1" type="ORF">LX32DRAFT_356649</name>
</gene>
<accession>A0AAD9M5D9</accession>
<comment type="caution">
    <text evidence="1">The sequence shown here is derived from an EMBL/GenBank/DDBJ whole genome shotgun (WGS) entry which is preliminary data.</text>
</comment>
<name>A0AAD9M5D9_9PEZI</name>
<evidence type="ECO:0000313" key="2">
    <source>
        <dbReference type="Proteomes" id="UP001232148"/>
    </source>
</evidence>
<reference evidence="1" key="1">
    <citation type="submission" date="2021-06" db="EMBL/GenBank/DDBJ databases">
        <title>Comparative genomics, transcriptomics and evolutionary studies reveal genomic signatures of adaptation to plant cell wall in hemibiotrophic fungi.</title>
        <authorList>
            <consortium name="DOE Joint Genome Institute"/>
            <person name="Baroncelli R."/>
            <person name="Diaz J.F."/>
            <person name="Benocci T."/>
            <person name="Peng M."/>
            <person name="Battaglia E."/>
            <person name="Haridas S."/>
            <person name="Andreopoulos W."/>
            <person name="Labutti K."/>
            <person name="Pangilinan J."/>
            <person name="Floch G.L."/>
            <person name="Makela M.R."/>
            <person name="Henrissat B."/>
            <person name="Grigoriev I.V."/>
            <person name="Crouch J.A."/>
            <person name="De Vries R.P."/>
            <person name="Sukno S.A."/>
            <person name="Thon M.R."/>
        </authorList>
    </citation>
    <scope>NUCLEOTIDE SEQUENCE</scope>
    <source>
        <strain evidence="1">MAFF235873</strain>
    </source>
</reference>
<proteinExistence type="predicted"/>
<sequence>MWSESAMLPGRIEDNVPCARGLFWEPREDDVWFLVQLASKSLDSLLPRWFSSAGRIIEGTPPFVEASLRVMVPTSRTTWFDGMIGSSLVYQHLSPTSRTGIRRRFARQYRKYRLARLNLQQMPSNEHRPLLIGQHFIANGRPQLRCSCTRKLGNPTAECVVPCEVSENTGHSVFRASTSSANVPIIGIAHSMDGSCSLFNVEMPRPYPCFRPRDPHPPLVRARQVEPV</sequence>
<dbReference type="AlphaFoldDB" id="A0AAD9M5D9"/>
<organism evidence="1 2">
    <name type="scientific">Colletotrichum zoysiae</name>
    <dbReference type="NCBI Taxonomy" id="1216348"/>
    <lineage>
        <taxon>Eukaryota</taxon>
        <taxon>Fungi</taxon>
        <taxon>Dikarya</taxon>
        <taxon>Ascomycota</taxon>
        <taxon>Pezizomycotina</taxon>
        <taxon>Sordariomycetes</taxon>
        <taxon>Hypocreomycetidae</taxon>
        <taxon>Glomerellales</taxon>
        <taxon>Glomerellaceae</taxon>
        <taxon>Colletotrichum</taxon>
        <taxon>Colletotrichum graminicola species complex</taxon>
    </lineage>
</organism>